<dbReference type="Proteomes" id="UP000070188">
    <property type="component" value="Unassembled WGS sequence"/>
</dbReference>
<dbReference type="NCBIfam" id="TIGR03930">
    <property type="entry name" value="WXG100_ESAT6"/>
    <property type="match status" value="1"/>
</dbReference>
<dbReference type="OrthoDB" id="3253863at2"/>
<gene>
    <name evidence="2" type="ORF">LI90_3916</name>
</gene>
<dbReference type="PATRIC" id="fig|1469144.10.peg.4198"/>
<dbReference type="STRING" id="1469144.LI90_3916"/>
<comment type="similarity">
    <text evidence="1">Belongs to the WXG100 family.</text>
</comment>
<reference evidence="3" key="1">
    <citation type="submission" date="2015-04" db="EMBL/GenBank/DDBJ databases">
        <title>Physiological reanalysis, assessment of diazotrophy, and genome sequences of multiple isolates of Streptomyces thermoautotrophicus.</title>
        <authorList>
            <person name="MacKellar D.C."/>
            <person name="Lieber L."/>
            <person name="Norman J."/>
            <person name="Bolger A."/>
            <person name="Tobin C."/>
            <person name="Murray J.W."/>
            <person name="Chang R."/>
            <person name="Ford T."/>
            <person name="Nguyen P.Q."/>
            <person name="Woodward J."/>
            <person name="Permingeat H."/>
            <person name="Joshi N.S."/>
            <person name="Silver P.A."/>
            <person name="Usadel B."/>
            <person name="Rutherford A.W."/>
            <person name="Friesen M."/>
            <person name="Prell J."/>
        </authorList>
    </citation>
    <scope>NUCLEOTIDE SEQUENCE [LARGE SCALE GENOMIC DNA]</scope>
    <source>
        <strain evidence="3">H1</strain>
    </source>
</reference>
<organism evidence="2 3">
    <name type="scientific">Carbonactinospora thermoautotrophica</name>
    <dbReference type="NCBI Taxonomy" id="1469144"/>
    <lineage>
        <taxon>Bacteria</taxon>
        <taxon>Bacillati</taxon>
        <taxon>Actinomycetota</taxon>
        <taxon>Actinomycetes</taxon>
        <taxon>Kitasatosporales</taxon>
        <taxon>Carbonactinosporaceae</taxon>
        <taxon>Carbonactinospora</taxon>
    </lineage>
</organism>
<proteinExistence type="inferred from homology"/>
<dbReference type="AlphaFoldDB" id="A0A132MYC4"/>
<keyword evidence="3" id="KW-1185">Reference proteome</keyword>
<dbReference type="InterPro" id="IPR010310">
    <property type="entry name" value="T7SS_ESAT-6-like"/>
</dbReference>
<sequence>MADSFRTGTAEMQQTAQRIEDVAANINGQLSQLQSQIEPLASAWQGMAQQAFMQLMERWREDVTKLNQALSSIAEMMGGAAKKYDATEQAQQSSFTNILGALGG</sequence>
<dbReference type="RefSeq" id="WP_067071869.1">
    <property type="nucleotide sequence ID" value="NZ_CP171739.1"/>
</dbReference>
<protein>
    <recommendedName>
        <fullName evidence="1">ESAT-6-like protein</fullName>
    </recommendedName>
</protein>
<evidence type="ECO:0000313" key="3">
    <source>
        <dbReference type="Proteomes" id="UP000070188"/>
    </source>
</evidence>
<evidence type="ECO:0000256" key="1">
    <source>
        <dbReference type="RuleBase" id="RU362001"/>
    </source>
</evidence>
<dbReference type="EMBL" id="LAXD01000001">
    <property type="protein sequence ID" value="KWX02869.1"/>
    <property type="molecule type" value="Genomic_DNA"/>
</dbReference>
<evidence type="ECO:0000313" key="2">
    <source>
        <dbReference type="EMBL" id="KWX02869.1"/>
    </source>
</evidence>
<dbReference type="Pfam" id="PF06013">
    <property type="entry name" value="WXG100"/>
    <property type="match status" value="1"/>
</dbReference>
<dbReference type="SUPFAM" id="SSF140453">
    <property type="entry name" value="EsxAB dimer-like"/>
    <property type="match status" value="1"/>
</dbReference>
<dbReference type="InterPro" id="IPR036689">
    <property type="entry name" value="ESAT-6-like_sf"/>
</dbReference>
<dbReference type="Gene3D" id="1.10.287.1060">
    <property type="entry name" value="ESAT-6-like"/>
    <property type="match status" value="1"/>
</dbReference>
<accession>A0A132MYC4</accession>
<comment type="caution">
    <text evidence="2">The sequence shown here is derived from an EMBL/GenBank/DDBJ whole genome shotgun (WGS) entry which is preliminary data.</text>
</comment>
<name>A0A132MYC4_9ACTN</name>